<evidence type="ECO:0000256" key="1">
    <source>
        <dbReference type="ARBA" id="ARBA00005043"/>
    </source>
</evidence>
<dbReference type="InterPro" id="IPR006849">
    <property type="entry name" value="Elp1"/>
</dbReference>
<dbReference type="InterPro" id="IPR056167">
    <property type="entry name" value="A-sol_ELP1"/>
</dbReference>
<evidence type="ECO:0000259" key="11">
    <source>
        <dbReference type="Pfam" id="PF23936"/>
    </source>
</evidence>
<dbReference type="PIRSF" id="PIRSF017233">
    <property type="entry name" value="IKAP"/>
    <property type="match status" value="1"/>
</dbReference>
<evidence type="ECO:0000259" key="8">
    <source>
        <dbReference type="Pfam" id="PF04762"/>
    </source>
</evidence>
<dbReference type="InterPro" id="IPR056169">
    <property type="entry name" value="HB_ELP1"/>
</dbReference>
<evidence type="ECO:0000259" key="9">
    <source>
        <dbReference type="Pfam" id="PF23797"/>
    </source>
</evidence>
<feature type="domain" description="ELP1 three-helical bundle" evidence="11">
    <location>
        <begin position="989"/>
        <end position="1137"/>
    </location>
</feature>
<name>A0AA38IFP4_9CUCU</name>
<dbReference type="Pfam" id="PF23936">
    <property type="entry name" value="HB_ELP1"/>
    <property type="match status" value="1"/>
</dbReference>
<dbReference type="Pfam" id="PF23925">
    <property type="entry name" value="A-sol_ELP1"/>
    <property type="match status" value="1"/>
</dbReference>
<dbReference type="InterPro" id="IPR056164">
    <property type="entry name" value="Beta-prop_ELP1_1st"/>
</dbReference>
<dbReference type="GO" id="GO:0033588">
    <property type="term" value="C:elongator holoenzyme complex"/>
    <property type="evidence" value="ECO:0007669"/>
    <property type="project" value="InterPro"/>
</dbReference>
<dbReference type="SUPFAM" id="SSF69322">
    <property type="entry name" value="Tricorn protease domain 2"/>
    <property type="match status" value="1"/>
</dbReference>
<dbReference type="InterPro" id="IPR036322">
    <property type="entry name" value="WD40_repeat_dom_sf"/>
</dbReference>
<comment type="caution">
    <text evidence="12">The sequence shown here is derived from an EMBL/GenBank/DDBJ whole genome shotgun (WGS) entry which is preliminary data.</text>
</comment>
<feature type="region of interest" description="Disordered" evidence="7">
    <location>
        <begin position="163"/>
        <end position="182"/>
    </location>
</feature>
<feature type="region of interest" description="Disordered" evidence="7">
    <location>
        <begin position="1055"/>
        <end position="1084"/>
    </location>
</feature>
<dbReference type="PANTHER" id="PTHR12747:SF0">
    <property type="entry name" value="ELONGATOR COMPLEX PROTEIN 1"/>
    <property type="match status" value="1"/>
</dbReference>
<comment type="function">
    <text evidence="6">Component of the elongator complex which is required for multiple tRNA modifications, including mcm5U (5-methoxycarbonylmethyl uridine), mcm5s2U (5-methoxycarbonylmethyl-2-thiouridine), and ncm5U (5-carbamoylmethyl uridine). The elongator complex catalyzes formation of carboxymethyluridine in the wobble base at position 34 in tRNAs.</text>
</comment>
<evidence type="ECO:0000256" key="4">
    <source>
        <dbReference type="ARBA" id="ARBA00022694"/>
    </source>
</evidence>
<keyword evidence="3 6" id="KW-0963">Cytoplasm</keyword>
<evidence type="ECO:0000256" key="7">
    <source>
        <dbReference type="SAM" id="MobiDB-lite"/>
    </source>
</evidence>
<dbReference type="Proteomes" id="UP001168821">
    <property type="component" value="Unassembled WGS sequence"/>
</dbReference>
<evidence type="ECO:0000313" key="12">
    <source>
        <dbReference type="EMBL" id="KAJ3653039.1"/>
    </source>
</evidence>
<evidence type="ECO:0000313" key="13">
    <source>
        <dbReference type="Proteomes" id="UP001168821"/>
    </source>
</evidence>
<evidence type="ECO:0000256" key="3">
    <source>
        <dbReference type="ARBA" id="ARBA00022490"/>
    </source>
</evidence>
<protein>
    <recommendedName>
        <fullName evidence="5 6">Elongator complex protein 1</fullName>
    </recommendedName>
</protein>
<dbReference type="GO" id="GO:0000049">
    <property type="term" value="F:tRNA binding"/>
    <property type="evidence" value="ECO:0007669"/>
    <property type="project" value="TreeGrafter"/>
</dbReference>
<dbReference type="EMBL" id="JALNTZ010000005">
    <property type="protein sequence ID" value="KAJ3653039.1"/>
    <property type="molecule type" value="Genomic_DNA"/>
</dbReference>
<evidence type="ECO:0000259" key="10">
    <source>
        <dbReference type="Pfam" id="PF23925"/>
    </source>
</evidence>
<accession>A0AA38IFP4</accession>
<dbReference type="GO" id="GO:0005634">
    <property type="term" value="C:nucleus"/>
    <property type="evidence" value="ECO:0007669"/>
    <property type="project" value="UniProtKB-SubCell"/>
</dbReference>
<evidence type="ECO:0000256" key="2">
    <source>
        <dbReference type="ARBA" id="ARBA00006086"/>
    </source>
</evidence>
<dbReference type="Pfam" id="PF04762">
    <property type="entry name" value="Beta-prop_ELP1_1st"/>
    <property type="match status" value="1"/>
</dbReference>
<reference evidence="12" key="1">
    <citation type="journal article" date="2023" name="G3 (Bethesda)">
        <title>Whole genome assemblies of Zophobas morio and Tenebrio molitor.</title>
        <authorList>
            <person name="Kaur S."/>
            <person name="Stinson S.A."/>
            <person name="diCenzo G.C."/>
        </authorList>
    </citation>
    <scope>NUCLEOTIDE SEQUENCE</scope>
    <source>
        <strain evidence="12">QUZm001</strain>
    </source>
</reference>
<dbReference type="Gene3D" id="2.130.10.10">
    <property type="entry name" value="YVTN repeat-like/Quinoprotein amine dehydrogenase"/>
    <property type="match status" value="1"/>
</dbReference>
<proteinExistence type="inferred from homology"/>
<evidence type="ECO:0000256" key="6">
    <source>
        <dbReference type="PIRNR" id="PIRNR017233"/>
    </source>
</evidence>
<evidence type="ECO:0000256" key="5">
    <source>
        <dbReference type="ARBA" id="ARBA00029535"/>
    </source>
</evidence>
<keyword evidence="4" id="KW-0819">tRNA processing</keyword>
<feature type="domain" description="ELP1 N-terminal second beta-propeller" evidence="9">
    <location>
        <begin position="525"/>
        <end position="591"/>
    </location>
</feature>
<dbReference type="Pfam" id="PF23797">
    <property type="entry name" value="Beta-prop_ELP1_2nd"/>
    <property type="match status" value="2"/>
</dbReference>
<dbReference type="SUPFAM" id="SSF50978">
    <property type="entry name" value="WD40 repeat-like"/>
    <property type="match status" value="1"/>
</dbReference>
<comment type="subcellular location">
    <subcellularLocation>
        <location evidence="6">Cytoplasm</location>
    </subcellularLocation>
    <subcellularLocation>
        <location evidence="6">Nucleus</location>
    </subcellularLocation>
</comment>
<feature type="domain" description="ELP1 N-terminal second beta-propeller" evidence="9">
    <location>
        <begin position="362"/>
        <end position="517"/>
    </location>
</feature>
<comment type="similarity">
    <text evidence="2 6">Belongs to the ELP1/IKA1 family.</text>
</comment>
<comment type="pathway">
    <text evidence="1">tRNA modification; 5-methoxycarbonylmethyl-2-thiouridine-tRNA biosynthesis.</text>
</comment>
<dbReference type="GO" id="GO:0005829">
    <property type="term" value="C:cytosol"/>
    <property type="evidence" value="ECO:0007669"/>
    <property type="project" value="TreeGrafter"/>
</dbReference>
<sequence length="1199" mass="138059">MKNLELLQLFHKPVDDTFAPSTIFAQTGDTTYFIKNTTLYKHDFIKNTTLEVCPHNFEDATHLKVLTIENKICIVTKDSIHIFDPEEHQELQTLAFDSDIAAISWNPTEEIVALVSQSGDVATYSIDYINGEVFPQGQSSVQAKIPDTVYVGWGSKDTQFRGSEGKLKKTTPVETKPVKDKKPTISWRGNGEMFVVNYWESEKRKFVVFETPCKALYRSEECPGLQPPVAWRPTGNMIATVAESSSQSIVIFEKNGQKRFSFDLNFGTVRIKELKWSPCAQILTICTEDSVTNTQNIHLLTSSNYKWYEKQKLTFRRDNPLLDFDWLDSTQFTYTLRVVTVKEIVKYVFRSVINNSLGVCGVIDGKSLQLTDFTDSVIPPIMSLKTFTNSAPINFVAFGQNCVVIVDCDNNLKILDIETLENVTSVNLKLTLDNLSLIPLSCHHFIHTPGTIFFSCETPSDTIIHNLDVATTEIKFINAAPTPLRHLVHISTNHDLVSLSRLDSNLYINDCQDTVRQDVKIINDKPYTCRLLSNCHFYVNDHKISDCVNSFQIFDNYLLYTTKLNELYCLRLTGNFDNKYLRSVEQGATIVTAITNSPKIVLQLPRGNLETISCRLISIDILDRLLDDGRWDEALRFIRLEKLNANLLFDLDANRFLEQIDRFMTGAKTINELNSICLEFEEGNVLDSIYRNWGKSKMYPGKIDAIFLAIFKYFNKVDYADYITTILIINLNFFTLREGLVYLQDLLRRSYGDVTLKKKLIEAINTLKTYGCDQEKLYTESLLLYDLDLAHFVATCCQMDPRVYEPQINTLRNLREVERRFQINVFAKNPRSAVNYLLRCPDIESEVVSNYIKNNNVSLEAYETCPRNNRQFEVVSRAFAEDMSRRGFHQEAGLVLKRAGLLKEALDEFMLCLNWREVVNVLGELKVNEVERVRVISELAWRLTQGHVQDAAMLYEFYVGSYEMAIKVLLEAELFKEAVHVAKKHNRRDIIVSEVVPLVQKQKIYLEEKLKDLSALYDKYRLRLVEVRRNKLNKFSNFGDECDDRDDLFSDAGSTITKTSRSSRSRSSTASSRNRRKEEKKKQDLREGGIYEDIALIRALHCTIKEIYNKGEDVRNCCILLLQESDSSFKEVKKLYDLYWKVDGHVKNGVGEIWPPHFTAYYQTQDVQELADLENFEHLDGAYRTAPDSPNWKLNFFKK</sequence>
<feature type="domain" description="ELP1 first N-terminal beta-propeller" evidence="8">
    <location>
        <begin position="56"/>
        <end position="326"/>
    </location>
</feature>
<feature type="domain" description="ELP1 alpha-solenoid" evidence="10">
    <location>
        <begin position="617"/>
        <end position="811"/>
    </location>
</feature>
<dbReference type="InterPro" id="IPR015943">
    <property type="entry name" value="WD40/YVTN_repeat-like_dom_sf"/>
</dbReference>
<gene>
    <name evidence="12" type="ORF">Zmor_018957</name>
</gene>
<dbReference type="AlphaFoldDB" id="A0AA38IFP4"/>
<dbReference type="GO" id="GO:0002926">
    <property type="term" value="P:tRNA wobble base 5-methoxycarbonylmethyl-2-thiouridinylation"/>
    <property type="evidence" value="ECO:0007669"/>
    <property type="project" value="TreeGrafter"/>
</dbReference>
<feature type="compositionally biased region" description="Low complexity" evidence="7">
    <location>
        <begin position="1055"/>
        <end position="1072"/>
    </location>
</feature>
<dbReference type="InterPro" id="IPR056165">
    <property type="entry name" value="Beta-prop_ELP1_2nd"/>
</dbReference>
<keyword evidence="13" id="KW-1185">Reference proteome</keyword>
<keyword evidence="6" id="KW-0539">Nucleus</keyword>
<organism evidence="12 13">
    <name type="scientific">Zophobas morio</name>
    <dbReference type="NCBI Taxonomy" id="2755281"/>
    <lineage>
        <taxon>Eukaryota</taxon>
        <taxon>Metazoa</taxon>
        <taxon>Ecdysozoa</taxon>
        <taxon>Arthropoda</taxon>
        <taxon>Hexapoda</taxon>
        <taxon>Insecta</taxon>
        <taxon>Pterygota</taxon>
        <taxon>Neoptera</taxon>
        <taxon>Endopterygota</taxon>
        <taxon>Coleoptera</taxon>
        <taxon>Polyphaga</taxon>
        <taxon>Cucujiformia</taxon>
        <taxon>Tenebrionidae</taxon>
        <taxon>Zophobas</taxon>
    </lineage>
</organism>
<dbReference type="PANTHER" id="PTHR12747">
    <property type="entry name" value="ELONGATOR COMPLEX PROTEIN 1"/>
    <property type="match status" value="1"/>
</dbReference>